<dbReference type="Proteomes" id="UP001596977">
    <property type="component" value="Unassembled WGS sequence"/>
</dbReference>
<comment type="caution">
    <text evidence="1">The sequence shown here is derived from an EMBL/GenBank/DDBJ whole genome shotgun (WGS) entry which is preliminary data.</text>
</comment>
<evidence type="ECO:0000313" key="1">
    <source>
        <dbReference type="EMBL" id="MFD0948478.1"/>
    </source>
</evidence>
<dbReference type="EMBL" id="JBHTJG010000013">
    <property type="protein sequence ID" value="MFD0948478.1"/>
    <property type="molecule type" value="Genomic_DNA"/>
</dbReference>
<dbReference type="NCBIfam" id="NF033522">
    <property type="entry name" value="lasso_benenodin"/>
    <property type="match status" value="1"/>
</dbReference>
<dbReference type="RefSeq" id="WP_264946396.1">
    <property type="nucleotide sequence ID" value="NZ_JAPDRA010000013.1"/>
</dbReference>
<protein>
    <submittedName>
        <fullName evidence="1">Benenodin family lasso peptide</fullName>
    </submittedName>
</protein>
<accession>A0ABW3HAK0</accession>
<organism evidence="1 2">
    <name type="scientific">Sphingomonas canadensis</name>
    <dbReference type="NCBI Taxonomy" id="1219257"/>
    <lineage>
        <taxon>Bacteria</taxon>
        <taxon>Pseudomonadati</taxon>
        <taxon>Pseudomonadota</taxon>
        <taxon>Alphaproteobacteria</taxon>
        <taxon>Sphingomonadales</taxon>
        <taxon>Sphingomonadaceae</taxon>
        <taxon>Sphingomonas</taxon>
    </lineage>
</organism>
<gene>
    <name evidence="1" type="ORF">ACFQ1E_19220</name>
</gene>
<reference evidence="2" key="1">
    <citation type="journal article" date="2019" name="Int. J. Syst. Evol. Microbiol.">
        <title>The Global Catalogue of Microorganisms (GCM) 10K type strain sequencing project: providing services to taxonomists for standard genome sequencing and annotation.</title>
        <authorList>
            <consortium name="The Broad Institute Genomics Platform"/>
            <consortium name="The Broad Institute Genome Sequencing Center for Infectious Disease"/>
            <person name="Wu L."/>
            <person name="Ma J."/>
        </authorList>
    </citation>
    <scope>NUCLEOTIDE SEQUENCE [LARGE SCALE GENOMIC DNA]</scope>
    <source>
        <strain evidence="2">CCUG 62982</strain>
    </source>
</reference>
<dbReference type="InterPro" id="IPR049805">
    <property type="entry name" value="Lasso_benenodin"/>
</dbReference>
<proteinExistence type="predicted"/>
<sequence>MERINEKAVDLIDLGAASVETQVKDEGNFDGLGYQIPAGLSDS</sequence>
<evidence type="ECO:0000313" key="2">
    <source>
        <dbReference type="Proteomes" id="UP001596977"/>
    </source>
</evidence>
<keyword evidence="2" id="KW-1185">Reference proteome</keyword>
<dbReference type="Pfam" id="PF24178">
    <property type="entry name" value="Subterisin"/>
    <property type="match status" value="1"/>
</dbReference>
<name>A0ABW3HAK0_9SPHN</name>